<gene>
    <name evidence="1" type="ORF">CTKZ_30680</name>
</gene>
<evidence type="ECO:0000313" key="2">
    <source>
        <dbReference type="Proteomes" id="UP000288246"/>
    </source>
</evidence>
<proteinExistence type="predicted"/>
<comment type="caution">
    <text evidence="1">The sequence shown here is derived from an EMBL/GenBank/DDBJ whole genome shotgun (WGS) entry which is preliminary data.</text>
</comment>
<dbReference type="AlphaFoldDB" id="A0A401V3P4"/>
<keyword evidence="2" id="KW-1185">Reference proteome</keyword>
<protein>
    <submittedName>
        <fullName evidence="1">Uncharacterized protein</fullName>
    </submittedName>
</protein>
<organism evidence="1 2">
    <name type="scientific">Cellulomonas algicola</name>
    <dbReference type="NCBI Taxonomy" id="2071633"/>
    <lineage>
        <taxon>Bacteria</taxon>
        <taxon>Bacillati</taxon>
        <taxon>Actinomycetota</taxon>
        <taxon>Actinomycetes</taxon>
        <taxon>Micrococcales</taxon>
        <taxon>Cellulomonadaceae</taxon>
        <taxon>Cellulomonas</taxon>
    </lineage>
</organism>
<name>A0A401V3P4_9CELL</name>
<dbReference type="EMBL" id="BHYL01000298">
    <property type="protein sequence ID" value="GCD21506.1"/>
    <property type="molecule type" value="Genomic_DNA"/>
</dbReference>
<sequence length="80" mass="8477">MMTSVVVVDDVEISIMDIHRVRGVTQLLRGAGKGSGGSTVVALPRPRIRGTWTGARIACCARRCPPDGPRGRPVGERLGP</sequence>
<dbReference type="Proteomes" id="UP000288246">
    <property type="component" value="Unassembled WGS sequence"/>
</dbReference>
<accession>A0A401V3P4</accession>
<evidence type="ECO:0000313" key="1">
    <source>
        <dbReference type="EMBL" id="GCD21506.1"/>
    </source>
</evidence>
<reference evidence="1 2" key="1">
    <citation type="submission" date="2018-11" db="EMBL/GenBank/DDBJ databases">
        <title>Draft genome sequence of Cellulomonas takizawaensis strain TKZ-21.</title>
        <authorList>
            <person name="Yamamura H."/>
            <person name="Hayashi T."/>
            <person name="Hamada M."/>
            <person name="Serisawa Y."/>
            <person name="Matsuyama K."/>
            <person name="Nakagawa Y."/>
            <person name="Otoguro M."/>
            <person name="Yanagida F."/>
            <person name="Hayakawa M."/>
        </authorList>
    </citation>
    <scope>NUCLEOTIDE SEQUENCE [LARGE SCALE GENOMIC DNA]</scope>
    <source>
        <strain evidence="1 2">TKZ-21</strain>
    </source>
</reference>